<comment type="caution">
    <text evidence="3">The sequence shown here is derived from an EMBL/GenBank/DDBJ whole genome shotgun (WGS) entry which is preliminary data.</text>
</comment>
<dbReference type="InterPro" id="IPR050791">
    <property type="entry name" value="Aldo-Keto_reductase"/>
</dbReference>
<dbReference type="InterPro" id="IPR023210">
    <property type="entry name" value="NADP_OxRdtase_dom"/>
</dbReference>
<feature type="domain" description="NADP-dependent oxidoreductase" evidence="2">
    <location>
        <begin position="57"/>
        <end position="345"/>
    </location>
</feature>
<keyword evidence="1" id="KW-0560">Oxidoreductase</keyword>
<dbReference type="Pfam" id="PF00248">
    <property type="entry name" value="Aldo_ket_red"/>
    <property type="match status" value="1"/>
</dbReference>
<organism evidence="3 4">
    <name type="scientific">Actinomadura violacea</name>
    <dbReference type="NCBI Taxonomy" id="2819934"/>
    <lineage>
        <taxon>Bacteria</taxon>
        <taxon>Bacillati</taxon>
        <taxon>Actinomycetota</taxon>
        <taxon>Actinomycetes</taxon>
        <taxon>Streptosporangiales</taxon>
        <taxon>Thermomonosporaceae</taxon>
        <taxon>Actinomadura</taxon>
    </lineage>
</organism>
<dbReference type="Proteomes" id="UP000680206">
    <property type="component" value="Unassembled WGS sequence"/>
</dbReference>
<reference evidence="3 4" key="1">
    <citation type="submission" date="2021-03" db="EMBL/GenBank/DDBJ databases">
        <title>Actinomadura violae sp. nov., isolated from lichen in Thailand.</title>
        <authorList>
            <person name="Kanchanasin P."/>
            <person name="Saeng-In P."/>
            <person name="Phongsopitanun W."/>
            <person name="Yuki M."/>
            <person name="Kudo T."/>
            <person name="Ohkuma M."/>
            <person name="Tanasupawat S."/>
        </authorList>
    </citation>
    <scope>NUCLEOTIDE SEQUENCE [LARGE SCALE GENOMIC DNA]</scope>
    <source>
        <strain evidence="3 4">LCR2-06</strain>
    </source>
</reference>
<keyword evidence="4" id="KW-1185">Reference proteome</keyword>
<dbReference type="InterPro" id="IPR036812">
    <property type="entry name" value="NAD(P)_OxRdtase_dom_sf"/>
</dbReference>
<dbReference type="PRINTS" id="PR00069">
    <property type="entry name" value="ALDKETRDTASE"/>
</dbReference>
<dbReference type="PANTHER" id="PTHR43625:SF40">
    <property type="entry name" value="ALDO-KETO REDUCTASE YAKC [NADP(+)]"/>
    <property type="match status" value="1"/>
</dbReference>
<protein>
    <submittedName>
        <fullName evidence="3">Aldo/keto reductase</fullName>
    </submittedName>
</protein>
<evidence type="ECO:0000313" key="3">
    <source>
        <dbReference type="EMBL" id="MBO2463382.1"/>
    </source>
</evidence>
<sequence length="368" mass="39070">MHQVCLPEAGPPRPRHRRALVVRRGAGQGGGTSRETRGDFPVRYRTLGTDGPQVSVVGFGAMNLTPVYGGVEEDDAAETLLAALDAGVTFVDTADIYGAGSSEALIGRMLEKRRDEYVLATKFGGNQDAEGILVPGMGRPEYIRRALDASLARLRTDHVDLYYLHRLDPSTPIEETAGALGELVAEGKIGGYGLSEVSARTLRRAHAVHPVTALQTEYSPFQRAPERELIPACAELGVAFVAYSPLGRGLLGGQVRGFDDLEAGDWRRGNPRFQAGNVERNVSLADRVATLAAEQGVTTAQLVLAWLVHRGALPIPGTRKAANARANAAAGGVTLDAAVFERLEETVPPDAVAGAQGSDAYLANLDTE</sequence>
<proteinExistence type="predicted"/>
<evidence type="ECO:0000256" key="1">
    <source>
        <dbReference type="ARBA" id="ARBA00023002"/>
    </source>
</evidence>
<dbReference type="Gene3D" id="3.20.20.100">
    <property type="entry name" value="NADP-dependent oxidoreductase domain"/>
    <property type="match status" value="1"/>
</dbReference>
<dbReference type="EMBL" id="JAGEPF010000027">
    <property type="protein sequence ID" value="MBO2463382.1"/>
    <property type="molecule type" value="Genomic_DNA"/>
</dbReference>
<accession>A0ABS3S337</accession>
<dbReference type="PANTHER" id="PTHR43625">
    <property type="entry name" value="AFLATOXIN B1 ALDEHYDE REDUCTASE"/>
    <property type="match status" value="1"/>
</dbReference>
<gene>
    <name evidence="3" type="ORF">J4709_38025</name>
</gene>
<evidence type="ECO:0000313" key="4">
    <source>
        <dbReference type="Proteomes" id="UP000680206"/>
    </source>
</evidence>
<dbReference type="InterPro" id="IPR020471">
    <property type="entry name" value="AKR"/>
</dbReference>
<name>A0ABS3S337_9ACTN</name>
<evidence type="ECO:0000259" key="2">
    <source>
        <dbReference type="Pfam" id="PF00248"/>
    </source>
</evidence>
<dbReference type="SUPFAM" id="SSF51430">
    <property type="entry name" value="NAD(P)-linked oxidoreductase"/>
    <property type="match status" value="1"/>
</dbReference>